<gene>
    <name evidence="8" type="ORF">BAZ10_11875</name>
</gene>
<proteinExistence type="inferred from homology"/>
<evidence type="ECO:0000256" key="5">
    <source>
        <dbReference type="ARBA" id="ARBA00023295"/>
    </source>
</evidence>
<evidence type="ECO:0000256" key="4">
    <source>
        <dbReference type="ARBA" id="ARBA00022801"/>
    </source>
</evidence>
<evidence type="ECO:0000256" key="2">
    <source>
        <dbReference type="ARBA" id="ARBA00012566"/>
    </source>
</evidence>
<dbReference type="InterPro" id="IPR001579">
    <property type="entry name" value="Glyco_hydro_18_chit_AS"/>
</dbReference>
<dbReference type="Gene3D" id="2.80.10.50">
    <property type="match status" value="2"/>
</dbReference>
<dbReference type="GO" id="GO:0005975">
    <property type="term" value="P:carbohydrate metabolic process"/>
    <property type="evidence" value="ECO:0007669"/>
    <property type="project" value="InterPro"/>
</dbReference>
<comment type="caution">
    <text evidence="8">The sequence shown here is derived from an EMBL/GenBank/DDBJ whole genome shotgun (WGS) entry which is preliminary data.</text>
</comment>
<comment type="similarity">
    <text evidence="1">Belongs to the glycosyl hydrolase 18 family.</text>
</comment>
<comment type="catalytic activity">
    <reaction evidence="6">
        <text>an N(4)-(oligosaccharide-(1-&gt;3)-[oligosaccharide-(1-&gt;6)]-beta-D-Man-(1-&gt;4)-beta-D-GlcNAc-(1-&gt;4)-alpha-D-GlcNAc)-L-asparaginyl-[protein] + H2O = an oligosaccharide-(1-&gt;3)-[oligosaccharide-(1-&gt;6)]-beta-D-Man-(1-&gt;4)-D-GlcNAc + N(4)-(N-acetyl-beta-D-glucosaminyl)-L-asparaginyl-[protein]</text>
        <dbReference type="Rhea" id="RHEA:73067"/>
        <dbReference type="Rhea" id="RHEA-COMP:12603"/>
        <dbReference type="Rhea" id="RHEA-COMP:18176"/>
        <dbReference type="ChEBI" id="CHEBI:15377"/>
        <dbReference type="ChEBI" id="CHEBI:132248"/>
        <dbReference type="ChEBI" id="CHEBI:192714"/>
        <dbReference type="ChEBI" id="CHEBI:192715"/>
        <dbReference type="EC" id="3.2.1.96"/>
    </reaction>
</comment>
<evidence type="ECO:0000256" key="6">
    <source>
        <dbReference type="ARBA" id="ARBA00034414"/>
    </source>
</evidence>
<dbReference type="InterPro" id="IPR035992">
    <property type="entry name" value="Ricin_B-like_lectins"/>
</dbReference>
<evidence type="ECO:0000313" key="8">
    <source>
        <dbReference type="EMBL" id="OPC61155.1"/>
    </source>
</evidence>
<dbReference type="Gene3D" id="3.20.20.80">
    <property type="entry name" value="Glycosidases"/>
    <property type="match status" value="1"/>
</dbReference>
<dbReference type="Pfam" id="PF23916">
    <property type="entry name" value="TIM-barrel_EndoS"/>
    <property type="match status" value="1"/>
</dbReference>
<name>A0A1T3M972_9FLAO</name>
<dbReference type="CDD" id="cd00161">
    <property type="entry name" value="beta-trefoil_Ricin-like"/>
    <property type="match status" value="1"/>
</dbReference>
<keyword evidence="3" id="KW-0732">Signal</keyword>
<keyword evidence="9" id="KW-1185">Reference proteome</keyword>
<keyword evidence="4" id="KW-0378">Hydrolase</keyword>
<dbReference type="InterPro" id="IPR017853">
    <property type="entry name" value="GH"/>
</dbReference>
<dbReference type="EMBL" id="MAHX01000021">
    <property type="protein sequence ID" value="OPC61155.1"/>
    <property type="molecule type" value="Genomic_DNA"/>
</dbReference>
<dbReference type="SMART" id="SM00458">
    <property type="entry name" value="RICIN"/>
    <property type="match status" value="1"/>
</dbReference>
<accession>A0A1T3M972</accession>
<reference evidence="8 9" key="1">
    <citation type="submission" date="2016-06" db="EMBL/GenBank/DDBJ databases">
        <title>Revisiting the taxonomy of the Elizabethkingia Genus based on Whole-Genome Sequencing, Optical Mapping, and MALDI-TOF.</title>
        <authorList>
            <person name="Nicholson A.C."/>
        </authorList>
    </citation>
    <scope>NUCLEOTIDE SEQUENCE [LARGE SCALE GENOMIC DNA]</scope>
    <source>
        <strain evidence="8 9">G4070</strain>
    </source>
</reference>
<sequence length="471" mass="51718">MFNCSSDLREESVVSDKKALALNAAVGGSAEFANLIAYKNSPHQLHGAYYRTWRDIATESTNKTAMTALPDSLDFVMVFNADTPPSSAYWQTLKNTYIPYLHARGTKVIYTLGIDGIKSSFNNNKYSRDKNGYAQFAKDVMRDYVDLYNYDGIDIDFETSFPNQQEINLLQGVYNALSVYLGPQSGTSKWLILDTNQSHKSYFTSLYPKINYLFLQVYGQSTSSIQNYYTAYNGGGLTSNKILPGFSFREERGSNWGDVSYPDVNSDYCYKMAKWNPTQGQKGGTFSYAVDRDFSGSYTDNLVTPDYHVTRKIISILNPLLTSSAITSGATYQLVSAVNNTSVLDVEGGATANSTKTLLWGNAGSDNQKWIITSTGNGYYRLSPKHAPNLALDVAGGAASNGTQVQIYQSNGTNAQKWKITSVGNGYFTLSPANAASSNLDVNEGSSSNGTKIQIYTANSGNAQKWKLVKL</sequence>
<evidence type="ECO:0000256" key="1">
    <source>
        <dbReference type="ARBA" id="ARBA00009336"/>
    </source>
</evidence>
<dbReference type="PROSITE" id="PS01095">
    <property type="entry name" value="GH18_1"/>
    <property type="match status" value="1"/>
</dbReference>
<evidence type="ECO:0000256" key="3">
    <source>
        <dbReference type="ARBA" id="ARBA00022729"/>
    </source>
</evidence>
<evidence type="ECO:0000259" key="7">
    <source>
        <dbReference type="PROSITE" id="PS51910"/>
    </source>
</evidence>
<dbReference type="SUPFAM" id="SSF51445">
    <property type="entry name" value="(Trans)glycosidases"/>
    <property type="match status" value="1"/>
</dbReference>
<dbReference type="AlphaFoldDB" id="A0A1T3M972"/>
<dbReference type="InterPro" id="IPR001223">
    <property type="entry name" value="Glyco_hydro18_cat"/>
</dbReference>
<dbReference type="EC" id="3.2.1.96" evidence="2"/>
<keyword evidence="5" id="KW-0326">Glycosidase</keyword>
<organism evidence="8 9">
    <name type="scientific">Elizabethkingia occulta</name>
    <dbReference type="NCBI Taxonomy" id="1867263"/>
    <lineage>
        <taxon>Bacteria</taxon>
        <taxon>Pseudomonadati</taxon>
        <taxon>Bacteroidota</taxon>
        <taxon>Flavobacteriia</taxon>
        <taxon>Flavobacteriales</taxon>
        <taxon>Weeksellaceae</taxon>
        <taxon>Elizabethkingia</taxon>
    </lineage>
</organism>
<evidence type="ECO:0000313" key="9">
    <source>
        <dbReference type="Proteomes" id="UP000190813"/>
    </source>
</evidence>
<dbReference type="GO" id="GO:0033925">
    <property type="term" value="F:mannosyl-glycoprotein endo-beta-N-acetylglucosaminidase activity"/>
    <property type="evidence" value="ECO:0007669"/>
    <property type="project" value="UniProtKB-EC"/>
</dbReference>
<dbReference type="Pfam" id="PF14200">
    <property type="entry name" value="RicinB_lectin_2"/>
    <property type="match status" value="2"/>
</dbReference>
<dbReference type="PROSITE" id="PS50231">
    <property type="entry name" value="RICIN_B_LECTIN"/>
    <property type="match status" value="1"/>
</dbReference>
<dbReference type="PROSITE" id="PS51910">
    <property type="entry name" value="GH18_2"/>
    <property type="match status" value="1"/>
</dbReference>
<dbReference type="Proteomes" id="UP000190813">
    <property type="component" value="Unassembled WGS sequence"/>
</dbReference>
<protein>
    <recommendedName>
        <fullName evidence="2">mannosyl-glycoprotein endo-beta-N-acetylglucosaminidase</fullName>
        <ecNumber evidence="2">3.2.1.96</ecNumber>
    </recommendedName>
</protein>
<dbReference type="InterPro" id="IPR000772">
    <property type="entry name" value="Ricin_B_lectin"/>
</dbReference>
<dbReference type="SUPFAM" id="SSF50370">
    <property type="entry name" value="Ricin B-like lectins"/>
    <property type="match status" value="1"/>
</dbReference>
<dbReference type="InterPro" id="IPR057016">
    <property type="entry name" value="EndoS_F2-like_TIM-barrel"/>
</dbReference>
<feature type="domain" description="GH18" evidence="7">
    <location>
        <begin position="44"/>
        <end position="305"/>
    </location>
</feature>